<comment type="caution">
    <text evidence="2">The sequence shown here is derived from an EMBL/GenBank/DDBJ whole genome shotgun (WGS) entry which is preliminary data.</text>
</comment>
<gene>
    <name evidence="2" type="ORF">GCM10007384_05420</name>
</gene>
<dbReference type="EMBL" id="BMWS01000002">
    <property type="protein sequence ID" value="GGX06623.1"/>
    <property type="molecule type" value="Genomic_DNA"/>
</dbReference>
<keyword evidence="3" id="KW-1185">Reference proteome</keyword>
<organism evidence="2 3">
    <name type="scientific">Aquimarina muelleri</name>
    <dbReference type="NCBI Taxonomy" id="279356"/>
    <lineage>
        <taxon>Bacteria</taxon>
        <taxon>Pseudomonadati</taxon>
        <taxon>Bacteroidota</taxon>
        <taxon>Flavobacteriia</taxon>
        <taxon>Flavobacteriales</taxon>
        <taxon>Flavobacteriaceae</taxon>
        <taxon>Aquimarina</taxon>
    </lineage>
</organism>
<accession>A0A918JS80</accession>
<proteinExistence type="predicted"/>
<evidence type="ECO:0000313" key="3">
    <source>
        <dbReference type="Proteomes" id="UP000601108"/>
    </source>
</evidence>
<feature type="transmembrane region" description="Helical" evidence="1">
    <location>
        <begin position="66"/>
        <end position="91"/>
    </location>
</feature>
<protein>
    <submittedName>
        <fullName evidence="2">Uncharacterized protein</fullName>
    </submittedName>
</protein>
<dbReference type="AlphaFoldDB" id="A0A918JS80"/>
<evidence type="ECO:0000313" key="2">
    <source>
        <dbReference type="EMBL" id="GGX06623.1"/>
    </source>
</evidence>
<reference evidence="2 3" key="1">
    <citation type="journal article" date="2014" name="Int. J. Syst. Evol. Microbiol.">
        <title>Complete genome sequence of Corynebacterium casei LMG S-19264T (=DSM 44701T), isolated from a smear-ripened cheese.</title>
        <authorList>
            <consortium name="US DOE Joint Genome Institute (JGI-PGF)"/>
            <person name="Walter F."/>
            <person name="Albersmeier A."/>
            <person name="Kalinowski J."/>
            <person name="Ruckert C."/>
        </authorList>
    </citation>
    <scope>NUCLEOTIDE SEQUENCE [LARGE SCALE GENOMIC DNA]</scope>
    <source>
        <strain evidence="2 3">KCTC 12285</strain>
    </source>
</reference>
<evidence type="ECO:0000256" key="1">
    <source>
        <dbReference type="SAM" id="Phobius"/>
    </source>
</evidence>
<keyword evidence="1" id="KW-0472">Membrane</keyword>
<name>A0A918JS80_9FLAO</name>
<keyword evidence="1" id="KW-0812">Transmembrane</keyword>
<keyword evidence="1" id="KW-1133">Transmembrane helix</keyword>
<dbReference type="Proteomes" id="UP000601108">
    <property type="component" value="Unassembled WGS sequence"/>
</dbReference>
<dbReference type="RefSeq" id="WP_027411021.1">
    <property type="nucleotide sequence ID" value="NZ_BMWS01000002.1"/>
</dbReference>
<sequence>MKENNKQLISIFGKWWEPIRKWFYPTWLLYELSVRFYDYAVDVHNYFIEKQGYFVSYIGEIGTQTLAVFCSIATFVICTAFLTVSACFILYKFFKIKNLTDVKFEEKIKKYF</sequence>